<dbReference type="InterPro" id="IPR007694">
    <property type="entry name" value="DNA_helicase_DnaB-like_C"/>
</dbReference>
<dbReference type="Proteomes" id="UP000660265">
    <property type="component" value="Unassembled WGS sequence"/>
</dbReference>
<evidence type="ECO:0000256" key="2">
    <source>
        <dbReference type="ARBA" id="ARBA00022705"/>
    </source>
</evidence>
<evidence type="ECO:0000313" key="14">
    <source>
        <dbReference type="Proteomes" id="UP000660265"/>
    </source>
</evidence>
<dbReference type="EMBL" id="BMMV01000005">
    <property type="protein sequence ID" value="GGJ87179.1"/>
    <property type="molecule type" value="Genomic_DNA"/>
</dbReference>
<dbReference type="SUPFAM" id="SSF52540">
    <property type="entry name" value="P-loop containing nucleoside triphosphate hydrolases"/>
    <property type="match status" value="1"/>
</dbReference>
<evidence type="ECO:0000256" key="10">
    <source>
        <dbReference type="ARBA" id="ARBA00048954"/>
    </source>
</evidence>
<dbReference type="InterPro" id="IPR027417">
    <property type="entry name" value="P-loop_NTPase"/>
</dbReference>
<dbReference type="InterPro" id="IPR036185">
    <property type="entry name" value="DNA_heli_DnaB-like_N_sf"/>
</dbReference>
<feature type="region of interest" description="Disordered" evidence="11">
    <location>
        <begin position="1"/>
        <end position="23"/>
    </location>
</feature>
<dbReference type="Pfam" id="PF00772">
    <property type="entry name" value="DnaB"/>
    <property type="match status" value="1"/>
</dbReference>
<feature type="domain" description="SF4 helicase" evidence="12">
    <location>
        <begin position="188"/>
        <end position="456"/>
    </location>
</feature>
<evidence type="ECO:0000256" key="6">
    <source>
        <dbReference type="ARBA" id="ARBA00022840"/>
    </source>
</evidence>
<keyword evidence="6" id="KW-0067">ATP-binding</keyword>
<keyword evidence="4" id="KW-0378">Hydrolase</keyword>
<dbReference type="GO" id="GO:0004386">
    <property type="term" value="F:helicase activity"/>
    <property type="evidence" value="ECO:0007669"/>
    <property type="project" value="UniProtKB-KW"/>
</dbReference>
<gene>
    <name evidence="13" type="ORF">GCM10011583_18410</name>
</gene>
<name>A0ABQ2E1H3_9ACTN</name>
<dbReference type="PANTHER" id="PTHR30153:SF2">
    <property type="entry name" value="REPLICATIVE DNA HELICASE"/>
    <property type="match status" value="1"/>
</dbReference>
<proteinExistence type="inferred from homology"/>
<evidence type="ECO:0000256" key="5">
    <source>
        <dbReference type="ARBA" id="ARBA00022806"/>
    </source>
</evidence>
<keyword evidence="8" id="KW-0413">Isomerase</keyword>
<evidence type="ECO:0000256" key="3">
    <source>
        <dbReference type="ARBA" id="ARBA00022741"/>
    </source>
</evidence>
<dbReference type="EC" id="5.6.2.3" evidence="9"/>
<dbReference type="InterPro" id="IPR007693">
    <property type="entry name" value="DNA_helicase_DnaB-like_N"/>
</dbReference>
<evidence type="ECO:0000256" key="11">
    <source>
        <dbReference type="SAM" id="MobiDB-lite"/>
    </source>
</evidence>
<organism evidence="13 14">
    <name type="scientific">Streptomyces camponoticapitis</name>
    <dbReference type="NCBI Taxonomy" id="1616125"/>
    <lineage>
        <taxon>Bacteria</taxon>
        <taxon>Bacillati</taxon>
        <taxon>Actinomycetota</taxon>
        <taxon>Actinomycetes</taxon>
        <taxon>Kitasatosporales</taxon>
        <taxon>Streptomycetaceae</taxon>
        <taxon>Streptomyces</taxon>
    </lineage>
</organism>
<evidence type="ECO:0000313" key="13">
    <source>
        <dbReference type="EMBL" id="GGJ87179.1"/>
    </source>
</evidence>
<dbReference type="SUPFAM" id="SSF48024">
    <property type="entry name" value="N-terminal domain of DnaB helicase"/>
    <property type="match status" value="1"/>
</dbReference>
<sequence>MTEPTWLPDIDDGGETSTSPHNREAEEAALGSMLLDRRRIDPIAAILTGPTDFYVPQHQTIYRAITDLYSRSRDPKIDPITVAAELLATGELGRVGGAAYLHQLCHQVPSASHAEHYAEIIRESAQLRAVLDATRRATSRALVAASTAAEILDAAMADLQAAAAGTASTEVRLAVADRWMGFIDELEAGADPNALDTPWHDLNDVVELKPGQLVTVGAATGGGKSLLGMNLAAHVALSRGRPALVASLEMGGSELMARLTAAEAGVVLDKLIRRKLDQADWEKVFKAAPKLQNAHNFILDDSPNLTIGKIRARMRWMASQGNAPAIVVADYLQLMTPENAKPNANRANEVAELSRGLKLLAMEFEIPVVALAQFNRGAAGRQPVVTDFKDSSAIEQDSNVIVLMHRPLNDDGTPDDNRAGEIDLIVAKNRNGANGRIVPLIFQGHYARLRSMGRELG</sequence>
<comment type="caution">
    <text evidence="13">The sequence shown here is derived from an EMBL/GenBank/DDBJ whole genome shotgun (WGS) entry which is preliminary data.</text>
</comment>
<dbReference type="RefSeq" id="WP_189106868.1">
    <property type="nucleotide sequence ID" value="NZ_BMMV01000005.1"/>
</dbReference>
<comment type="similarity">
    <text evidence="1">Belongs to the helicase family. DnaB subfamily.</text>
</comment>
<protein>
    <recommendedName>
        <fullName evidence="9">DNA 5'-3' helicase</fullName>
        <ecNumber evidence="9">5.6.2.3</ecNumber>
    </recommendedName>
</protein>
<dbReference type="Gene3D" id="1.10.860.10">
    <property type="entry name" value="DNAb Helicase, Chain A"/>
    <property type="match status" value="1"/>
</dbReference>
<keyword evidence="7" id="KW-0238">DNA-binding</keyword>
<keyword evidence="5 13" id="KW-0347">Helicase</keyword>
<keyword evidence="14" id="KW-1185">Reference proteome</keyword>
<keyword evidence="3" id="KW-0547">Nucleotide-binding</keyword>
<evidence type="ECO:0000256" key="1">
    <source>
        <dbReference type="ARBA" id="ARBA00008428"/>
    </source>
</evidence>
<keyword evidence="2" id="KW-0235">DNA replication</keyword>
<dbReference type="Gene3D" id="3.40.50.300">
    <property type="entry name" value="P-loop containing nucleotide triphosphate hydrolases"/>
    <property type="match status" value="1"/>
</dbReference>
<reference evidence="14" key="1">
    <citation type="journal article" date="2019" name="Int. J. Syst. Evol. Microbiol.">
        <title>The Global Catalogue of Microorganisms (GCM) 10K type strain sequencing project: providing services to taxonomists for standard genome sequencing and annotation.</title>
        <authorList>
            <consortium name="The Broad Institute Genomics Platform"/>
            <consortium name="The Broad Institute Genome Sequencing Center for Infectious Disease"/>
            <person name="Wu L."/>
            <person name="Ma J."/>
        </authorList>
    </citation>
    <scope>NUCLEOTIDE SEQUENCE [LARGE SCALE GENOMIC DNA]</scope>
    <source>
        <strain evidence="14">CGMCC 4.7275</strain>
    </source>
</reference>
<dbReference type="InterPro" id="IPR016136">
    <property type="entry name" value="DNA_helicase_N/primase_C"/>
</dbReference>
<evidence type="ECO:0000256" key="8">
    <source>
        <dbReference type="ARBA" id="ARBA00023235"/>
    </source>
</evidence>
<dbReference type="PANTHER" id="PTHR30153">
    <property type="entry name" value="REPLICATIVE DNA HELICASE DNAB"/>
    <property type="match status" value="1"/>
</dbReference>
<evidence type="ECO:0000256" key="7">
    <source>
        <dbReference type="ARBA" id="ARBA00023125"/>
    </source>
</evidence>
<evidence type="ECO:0000256" key="4">
    <source>
        <dbReference type="ARBA" id="ARBA00022801"/>
    </source>
</evidence>
<evidence type="ECO:0000259" key="12">
    <source>
        <dbReference type="PROSITE" id="PS51199"/>
    </source>
</evidence>
<dbReference type="PROSITE" id="PS51199">
    <property type="entry name" value="SF4_HELICASE"/>
    <property type="match status" value="1"/>
</dbReference>
<comment type="catalytic activity">
    <reaction evidence="10">
        <text>ATP + H2O = ADP + phosphate + H(+)</text>
        <dbReference type="Rhea" id="RHEA:13065"/>
        <dbReference type="ChEBI" id="CHEBI:15377"/>
        <dbReference type="ChEBI" id="CHEBI:15378"/>
        <dbReference type="ChEBI" id="CHEBI:30616"/>
        <dbReference type="ChEBI" id="CHEBI:43474"/>
        <dbReference type="ChEBI" id="CHEBI:456216"/>
        <dbReference type="EC" id="5.6.2.3"/>
    </reaction>
</comment>
<dbReference type="Pfam" id="PF03796">
    <property type="entry name" value="DnaB_C"/>
    <property type="match status" value="1"/>
</dbReference>
<accession>A0ABQ2E1H3</accession>
<evidence type="ECO:0000256" key="9">
    <source>
        <dbReference type="ARBA" id="ARBA00044969"/>
    </source>
</evidence>